<dbReference type="EMBL" id="LHYA01000011">
    <property type="protein sequence ID" value="KXB03934.1"/>
    <property type="molecule type" value="Genomic_DNA"/>
</dbReference>
<reference evidence="3 4" key="1">
    <citation type="journal article" date="2016" name="Sci. Rep.">
        <title>Metabolic traits of an uncultured archaeal lineage -MSBL1- from brine pools of the Red Sea.</title>
        <authorList>
            <person name="Mwirichia R."/>
            <person name="Alam I."/>
            <person name="Rashid M."/>
            <person name="Vinu M."/>
            <person name="Ba-Alawi W."/>
            <person name="Anthony Kamau A."/>
            <person name="Kamanda Ngugi D."/>
            <person name="Goker M."/>
            <person name="Klenk H.P."/>
            <person name="Bajic V."/>
            <person name="Stingl U."/>
        </authorList>
    </citation>
    <scope>NUCLEOTIDE SEQUENCE [LARGE SCALE GENOMIC DNA]</scope>
    <source>
        <strain evidence="3">SCGC-AAA261G05</strain>
    </source>
</reference>
<dbReference type="InterPro" id="IPR028098">
    <property type="entry name" value="Glyco_trans_4-like_N"/>
</dbReference>
<dbReference type="PANTHER" id="PTHR12526">
    <property type="entry name" value="GLYCOSYLTRANSFERASE"/>
    <property type="match status" value="1"/>
</dbReference>
<sequence>MESHVKNEAELLSEKGHEVKVVTIAGELNNSKRIENGVEVHRVNKREFLTWGSGSEDLIVVHQYRHPLSDIAGYFAGHPKIKRIHGIYPPKSSFDSIKKRFYDFFGNKILNDFEVITALSETQKSQLEKIGVKDDKIEIVPNAVNAEKWLEDLERIDGDFKEEYEINTKHFGIVVGRLDWNKGIEDFVKAVRYIVEDNLSFIGVVIGPDPKNLKNGFEKMSKKLGVSENVIFTGKVPFKDLVLAYKQADLLLLPSFYEGFPTVVMEAMLSQTPVIATPNGGTKHLVKEGETGYLCEYGNPSSIYQKIKYIVKVGREENVVENAYFLVKNKYTWSNLIERLEEIYMDVVEDSD</sequence>
<dbReference type="GO" id="GO:0016757">
    <property type="term" value="F:glycosyltransferase activity"/>
    <property type="evidence" value="ECO:0007669"/>
    <property type="project" value="InterPro"/>
</dbReference>
<keyword evidence="4" id="KW-1185">Reference proteome</keyword>
<evidence type="ECO:0000313" key="4">
    <source>
        <dbReference type="Proteomes" id="UP000070405"/>
    </source>
</evidence>
<dbReference type="SUPFAM" id="SSF53756">
    <property type="entry name" value="UDP-Glycosyltransferase/glycogen phosphorylase"/>
    <property type="match status" value="1"/>
</dbReference>
<organism evidence="3 4">
    <name type="scientific">candidate division MSBL1 archaeon SCGC-AAA261G05</name>
    <dbReference type="NCBI Taxonomy" id="1698276"/>
    <lineage>
        <taxon>Archaea</taxon>
        <taxon>Methanobacteriati</taxon>
        <taxon>Methanobacteriota</taxon>
        <taxon>candidate division MSBL1</taxon>
    </lineage>
</organism>
<dbReference type="PANTHER" id="PTHR12526:SF625">
    <property type="entry name" value="PHOSPHATIDYLINOSITOL GLYCAN-CLASS A"/>
    <property type="match status" value="1"/>
</dbReference>
<comment type="caution">
    <text evidence="3">The sequence shown here is derived from an EMBL/GenBank/DDBJ whole genome shotgun (WGS) entry which is preliminary data.</text>
</comment>
<protein>
    <recommendedName>
        <fullName evidence="5">Glycosyl transferase family 1</fullName>
    </recommendedName>
</protein>
<dbReference type="AlphaFoldDB" id="A0A133VC18"/>
<proteinExistence type="predicted"/>
<dbReference type="Pfam" id="PF00534">
    <property type="entry name" value="Glycos_transf_1"/>
    <property type="match status" value="1"/>
</dbReference>
<dbReference type="Gene3D" id="3.40.50.2000">
    <property type="entry name" value="Glycogen Phosphorylase B"/>
    <property type="match status" value="2"/>
</dbReference>
<evidence type="ECO:0008006" key="5">
    <source>
        <dbReference type="Google" id="ProtNLM"/>
    </source>
</evidence>
<feature type="domain" description="Glycosyltransferase subfamily 4-like N-terminal" evidence="2">
    <location>
        <begin position="1"/>
        <end position="147"/>
    </location>
</feature>
<dbReference type="CDD" id="cd03801">
    <property type="entry name" value="GT4_PimA-like"/>
    <property type="match status" value="1"/>
</dbReference>
<dbReference type="Proteomes" id="UP000070405">
    <property type="component" value="Unassembled WGS sequence"/>
</dbReference>
<name>A0A133VC18_9EURY</name>
<evidence type="ECO:0000313" key="3">
    <source>
        <dbReference type="EMBL" id="KXB03934.1"/>
    </source>
</evidence>
<evidence type="ECO:0000259" key="2">
    <source>
        <dbReference type="Pfam" id="PF13439"/>
    </source>
</evidence>
<accession>A0A133VC18</accession>
<evidence type="ECO:0000259" key="1">
    <source>
        <dbReference type="Pfam" id="PF00534"/>
    </source>
</evidence>
<gene>
    <name evidence="3" type="ORF">AKJ47_01345</name>
</gene>
<dbReference type="InterPro" id="IPR001296">
    <property type="entry name" value="Glyco_trans_1"/>
</dbReference>
<dbReference type="Pfam" id="PF13439">
    <property type="entry name" value="Glyco_transf_4"/>
    <property type="match status" value="1"/>
</dbReference>
<feature type="domain" description="Glycosyl transferase family 1" evidence="1">
    <location>
        <begin position="162"/>
        <end position="322"/>
    </location>
</feature>